<keyword evidence="7 26" id="KW-0813">Transport</keyword>
<evidence type="ECO:0000256" key="2">
    <source>
        <dbReference type="ARBA" id="ARBA00002972"/>
    </source>
</evidence>
<evidence type="ECO:0000259" key="27">
    <source>
        <dbReference type="PROSITE" id="PS51085"/>
    </source>
</evidence>
<comment type="similarity">
    <text evidence="3 26">Belongs to the NqrF family.</text>
</comment>
<evidence type="ECO:0000256" key="7">
    <source>
        <dbReference type="ARBA" id="ARBA00022448"/>
    </source>
</evidence>
<keyword evidence="12 26" id="KW-0479">Metal-binding</keyword>
<feature type="binding site" evidence="26">
    <location>
        <position position="78"/>
    </location>
    <ligand>
        <name>[2Fe-2S] cluster</name>
        <dbReference type="ChEBI" id="CHEBI:190135"/>
    </ligand>
</feature>
<dbReference type="EC" id="7.2.1.1" evidence="5 26"/>
<dbReference type="InterPro" id="IPR012675">
    <property type="entry name" value="Beta-grasp_dom_sf"/>
</dbReference>
<evidence type="ECO:0000256" key="14">
    <source>
        <dbReference type="ARBA" id="ARBA00022967"/>
    </source>
</evidence>
<organism evidence="29 30">
    <name type="scientific">Desulfosudis oleivorans (strain DSM 6200 / JCM 39069 / Hxd3)</name>
    <name type="common">Desulfococcus oleovorans</name>
    <dbReference type="NCBI Taxonomy" id="96561"/>
    <lineage>
        <taxon>Bacteria</taxon>
        <taxon>Pseudomonadati</taxon>
        <taxon>Thermodesulfobacteriota</taxon>
        <taxon>Desulfobacteria</taxon>
        <taxon>Desulfobacterales</taxon>
        <taxon>Desulfosudaceae</taxon>
        <taxon>Desulfosudis</taxon>
    </lineage>
</organism>
<dbReference type="GO" id="GO:0006814">
    <property type="term" value="P:sodium ion transport"/>
    <property type="evidence" value="ECO:0007669"/>
    <property type="project" value="UniProtKB-UniRule"/>
</dbReference>
<evidence type="ECO:0000256" key="16">
    <source>
        <dbReference type="ARBA" id="ARBA00023014"/>
    </source>
</evidence>
<dbReference type="Pfam" id="PF00111">
    <property type="entry name" value="Fer2"/>
    <property type="match status" value="1"/>
</dbReference>
<evidence type="ECO:0000256" key="26">
    <source>
        <dbReference type="HAMAP-Rule" id="MF_00430"/>
    </source>
</evidence>
<feature type="binding site" evidence="26">
    <location>
        <position position="110"/>
    </location>
    <ligand>
        <name>[2Fe-2S] cluster</name>
        <dbReference type="ChEBI" id="CHEBI:190135"/>
    </ligand>
</feature>
<dbReference type="Gene3D" id="2.40.30.10">
    <property type="entry name" value="Translation factors"/>
    <property type="match status" value="1"/>
</dbReference>
<keyword evidence="13 26" id="KW-0274">FAD</keyword>
<keyword evidence="11 26" id="KW-0001">2Fe-2S</keyword>
<evidence type="ECO:0000256" key="21">
    <source>
        <dbReference type="ARBA" id="ARBA00023136"/>
    </source>
</evidence>
<dbReference type="PROSITE" id="PS51085">
    <property type="entry name" value="2FE2S_FER_2"/>
    <property type="match status" value="1"/>
</dbReference>
<dbReference type="InterPro" id="IPR001433">
    <property type="entry name" value="OxRdtase_FAD/NAD-bd"/>
</dbReference>
<dbReference type="Proteomes" id="UP000008561">
    <property type="component" value="Chromosome"/>
</dbReference>
<feature type="binding site" evidence="26">
    <location>
        <position position="75"/>
    </location>
    <ligand>
        <name>[2Fe-2S] cluster</name>
        <dbReference type="ChEBI" id="CHEBI:190135"/>
    </ligand>
</feature>
<dbReference type="FunFam" id="3.40.50.80:FF:000014">
    <property type="entry name" value="Na(+)-translocating NADH-quinone reductase subunit F"/>
    <property type="match status" value="1"/>
</dbReference>
<evidence type="ECO:0000256" key="12">
    <source>
        <dbReference type="ARBA" id="ARBA00022723"/>
    </source>
</evidence>
<keyword evidence="19 26" id="KW-0406">Ion transport</keyword>
<evidence type="ECO:0000256" key="18">
    <source>
        <dbReference type="ARBA" id="ARBA00023053"/>
    </source>
</evidence>
<keyword evidence="15 26" id="KW-0408">Iron</keyword>
<dbReference type="HOGENOM" id="CLU_003827_7_2_7"/>
<comment type="subcellular location">
    <subcellularLocation>
        <location evidence="26">Cell inner membrane</location>
        <topology evidence="26">Single-pass membrane protein</topology>
    </subcellularLocation>
</comment>
<proteinExistence type="inferred from homology"/>
<evidence type="ECO:0000256" key="3">
    <source>
        <dbReference type="ARBA" id="ARBA00005570"/>
    </source>
</evidence>
<evidence type="ECO:0000256" key="23">
    <source>
        <dbReference type="ARBA" id="ARBA00030032"/>
    </source>
</evidence>
<keyword evidence="21 26" id="KW-0472">Membrane</keyword>
<dbReference type="InterPro" id="IPR039261">
    <property type="entry name" value="FNR_nucleotide-bd"/>
</dbReference>
<evidence type="ECO:0000259" key="28">
    <source>
        <dbReference type="PROSITE" id="PS51384"/>
    </source>
</evidence>
<dbReference type="EMBL" id="CP000859">
    <property type="protein sequence ID" value="ABW68345.1"/>
    <property type="molecule type" value="Genomic_DNA"/>
</dbReference>
<dbReference type="PRINTS" id="PR00371">
    <property type="entry name" value="FPNCR"/>
</dbReference>
<gene>
    <name evidence="26" type="primary">nqrF</name>
    <name evidence="29" type="ordered locus">Dole_2541</name>
</gene>
<keyword evidence="17 26" id="KW-0520">NAD</keyword>
<evidence type="ECO:0000256" key="22">
    <source>
        <dbReference type="ARBA" id="ARBA00023201"/>
    </source>
</evidence>
<evidence type="ECO:0000256" key="13">
    <source>
        <dbReference type="ARBA" id="ARBA00022827"/>
    </source>
</evidence>
<reference evidence="29 30" key="1">
    <citation type="submission" date="2007-10" db="EMBL/GenBank/DDBJ databases">
        <title>Complete sequence of Desulfococcus oleovorans Hxd3.</title>
        <authorList>
            <consortium name="US DOE Joint Genome Institute"/>
            <person name="Copeland A."/>
            <person name="Lucas S."/>
            <person name="Lapidus A."/>
            <person name="Barry K."/>
            <person name="Glavina del Rio T."/>
            <person name="Dalin E."/>
            <person name="Tice H."/>
            <person name="Pitluck S."/>
            <person name="Kiss H."/>
            <person name="Brettin T."/>
            <person name="Bruce D."/>
            <person name="Detter J.C."/>
            <person name="Han C."/>
            <person name="Schmutz J."/>
            <person name="Larimer F."/>
            <person name="Land M."/>
            <person name="Hauser L."/>
            <person name="Kyrpides N."/>
            <person name="Kim E."/>
            <person name="Wawrik B."/>
            <person name="Richardson P."/>
        </authorList>
    </citation>
    <scope>NUCLEOTIDE SEQUENCE [LARGE SCALE GENOMIC DNA]</scope>
    <source>
        <strain evidence="30">DSM 6200 / JCM 39069 / Hxd3</strain>
    </source>
</reference>
<dbReference type="STRING" id="96561.Dole_2541"/>
<evidence type="ECO:0000256" key="11">
    <source>
        <dbReference type="ARBA" id="ARBA00022714"/>
    </source>
</evidence>
<dbReference type="SUPFAM" id="SSF54292">
    <property type="entry name" value="2Fe-2S ferredoxin-like"/>
    <property type="match status" value="1"/>
</dbReference>
<keyword evidence="30" id="KW-1185">Reference proteome</keyword>
<keyword evidence="22 26" id="KW-0739">Sodium transport</keyword>
<keyword evidence="16 26" id="KW-0411">Iron-sulfur</keyword>
<comment type="function">
    <text evidence="2 26">NQR complex catalyzes the reduction of ubiquinone-1 to ubiquinol by two successive reactions, coupled with the transport of Na(+) ions from the cytoplasm to the periplasm. The first step is catalyzed by NqrF, which accepts electrons from NADH and reduces ubiquinone-1 to ubisemiquinone by a one-electron transfer pathway.</text>
</comment>
<dbReference type="HAMAP" id="MF_00430">
    <property type="entry name" value="NqrF"/>
    <property type="match status" value="1"/>
</dbReference>
<evidence type="ECO:0000256" key="24">
    <source>
        <dbReference type="ARBA" id="ARBA00030787"/>
    </source>
</evidence>
<evidence type="ECO:0000256" key="5">
    <source>
        <dbReference type="ARBA" id="ARBA00013099"/>
    </source>
</evidence>
<dbReference type="RefSeq" id="WP_012175957.1">
    <property type="nucleotide sequence ID" value="NC_009943.1"/>
</dbReference>
<dbReference type="InterPro" id="IPR017927">
    <property type="entry name" value="FAD-bd_FR_type"/>
</dbReference>
<evidence type="ECO:0000256" key="6">
    <source>
        <dbReference type="ARBA" id="ARBA00019729"/>
    </source>
</evidence>
<evidence type="ECO:0000256" key="4">
    <source>
        <dbReference type="ARBA" id="ARBA00011309"/>
    </source>
</evidence>
<dbReference type="CDD" id="cd06188">
    <property type="entry name" value="NADH_quinone_reductase"/>
    <property type="match status" value="1"/>
</dbReference>
<feature type="transmembrane region" description="Helical" evidence="26">
    <location>
        <begin position="6"/>
        <end position="24"/>
    </location>
</feature>
<feature type="binding site" evidence="26">
    <location>
        <position position="69"/>
    </location>
    <ligand>
        <name>[2Fe-2S] cluster</name>
        <dbReference type="ChEBI" id="CHEBI:190135"/>
    </ligand>
</feature>
<evidence type="ECO:0000256" key="17">
    <source>
        <dbReference type="ARBA" id="ARBA00023027"/>
    </source>
</evidence>
<dbReference type="eggNOG" id="COG2871">
    <property type="taxonomic scope" value="Bacteria"/>
</dbReference>
<dbReference type="InterPro" id="IPR010205">
    <property type="entry name" value="NqrF"/>
</dbReference>
<dbReference type="PIRSF" id="PIRSF000044">
    <property type="entry name" value="Cis_Diol_DH_RD"/>
    <property type="match status" value="1"/>
</dbReference>
<dbReference type="CDD" id="cd00207">
    <property type="entry name" value="fer2"/>
    <property type="match status" value="1"/>
</dbReference>
<keyword evidence="14 26" id="KW-1278">Translocase</keyword>
<keyword evidence="26" id="KW-0812">Transmembrane</keyword>
<evidence type="ECO:0000256" key="20">
    <source>
        <dbReference type="ARBA" id="ARBA00023075"/>
    </source>
</evidence>
<dbReference type="Gene3D" id="3.40.50.80">
    <property type="entry name" value="Nucleotide-binding domain of ferredoxin-NADP reductase (FNR) module"/>
    <property type="match status" value="1"/>
</dbReference>
<dbReference type="PANTHER" id="PTHR43644">
    <property type="entry name" value="NA(+)-TRANSLOCATING NADH-QUINONE REDUCTASE SUBUNIT"/>
    <property type="match status" value="1"/>
</dbReference>
<evidence type="ECO:0000256" key="19">
    <source>
        <dbReference type="ARBA" id="ARBA00023065"/>
    </source>
</evidence>
<evidence type="ECO:0000256" key="8">
    <source>
        <dbReference type="ARBA" id="ARBA00022475"/>
    </source>
</evidence>
<evidence type="ECO:0000256" key="25">
    <source>
        <dbReference type="ARBA" id="ARBA00048891"/>
    </source>
</evidence>
<dbReference type="Gene3D" id="3.10.20.30">
    <property type="match status" value="1"/>
</dbReference>
<dbReference type="OrthoDB" id="9806195at2"/>
<feature type="domain" description="2Fe-2S ferredoxin-type" evidence="27">
    <location>
        <begin position="32"/>
        <end position="126"/>
    </location>
</feature>
<dbReference type="InterPro" id="IPR017938">
    <property type="entry name" value="Riboflavin_synthase-like_b-brl"/>
</dbReference>
<dbReference type="AlphaFoldDB" id="A8ZWL4"/>
<keyword evidence="8 26" id="KW-1003">Cell membrane</keyword>
<evidence type="ECO:0000313" key="30">
    <source>
        <dbReference type="Proteomes" id="UP000008561"/>
    </source>
</evidence>
<sequence length="406" mass="45148">MIYVVSFSVFSSVIMVLVAMLLVLEATLVRKGTVHIVINDDADKALETPVGGTLLSALAGADIFLPSACGGGGSCGQCRCTVEEGGGDILPTELSHLSRQEQNDNVRLACQLKVREDMRIRIPEAIFSIRKYTATVVSNKNVATFIKELVLRIDNDETIEFEAGQYMQIDIPEYDSVCFAGFDVADRFTSAWEQFDLTGLCVTADEPVFRAYSLANPPYEELLRFTIRIATPPPGTDDIPPGIGSSYVFNLKPGDRVTLSGPYGDFLVKPTGREMCFVGGGAGMAPMRSHILHQLNTEQTKRPITFWYGARSVQEMFYHEEFTKLAEQYDNFSYHVALSDPRPEDNWQGMTGFIHQCLYDHYLKDHADPAEIEYYLCGPPLMIDAVMTMLDELGVEPDMIAYDSFS</sequence>
<dbReference type="KEGG" id="dol:Dole_2541"/>
<keyword evidence="20 26" id="KW-0830">Ubiquinone</keyword>
<keyword evidence="9 26" id="KW-0997">Cell inner membrane</keyword>
<dbReference type="GO" id="GO:0046872">
    <property type="term" value="F:metal ion binding"/>
    <property type="evidence" value="ECO:0007669"/>
    <property type="project" value="UniProtKB-KW"/>
</dbReference>
<dbReference type="GO" id="GO:0051537">
    <property type="term" value="F:2 iron, 2 sulfur cluster binding"/>
    <property type="evidence" value="ECO:0007669"/>
    <property type="project" value="UniProtKB-KW"/>
</dbReference>
<comment type="subunit">
    <text evidence="4 26">Composed of six subunits; NqrA, NqrB, NqrC, NqrD, NqrE and NqrF.</text>
</comment>
<evidence type="ECO:0000256" key="1">
    <source>
        <dbReference type="ARBA" id="ARBA00001974"/>
    </source>
</evidence>
<name>A8ZWL4_DESOH</name>
<comment type="cofactor">
    <cofactor evidence="1 26">
        <name>FAD</name>
        <dbReference type="ChEBI" id="CHEBI:57692"/>
    </cofactor>
</comment>
<evidence type="ECO:0000256" key="9">
    <source>
        <dbReference type="ARBA" id="ARBA00022519"/>
    </source>
</evidence>
<dbReference type="InterPro" id="IPR036010">
    <property type="entry name" value="2Fe-2S_ferredoxin-like_sf"/>
</dbReference>
<keyword evidence="26" id="KW-1133">Transmembrane helix</keyword>
<dbReference type="NCBIfam" id="TIGR01941">
    <property type="entry name" value="nqrF"/>
    <property type="match status" value="1"/>
</dbReference>
<evidence type="ECO:0000256" key="10">
    <source>
        <dbReference type="ARBA" id="ARBA00022630"/>
    </source>
</evidence>
<dbReference type="PROSITE" id="PS51384">
    <property type="entry name" value="FAD_FR"/>
    <property type="match status" value="1"/>
</dbReference>
<feature type="domain" description="FAD-binding FR-type" evidence="28">
    <location>
        <begin position="129"/>
        <end position="269"/>
    </location>
</feature>
<dbReference type="GO" id="GO:0016655">
    <property type="term" value="F:oxidoreductase activity, acting on NAD(P)H, quinone or similar compound as acceptor"/>
    <property type="evidence" value="ECO:0007669"/>
    <property type="project" value="InterPro"/>
</dbReference>
<dbReference type="PANTHER" id="PTHR43644:SF1">
    <property type="entry name" value="NAD(P)H-FLAVIN REDUCTASE"/>
    <property type="match status" value="1"/>
</dbReference>
<dbReference type="SUPFAM" id="SSF52343">
    <property type="entry name" value="Ferredoxin reductase-like, C-terminal NADP-linked domain"/>
    <property type="match status" value="1"/>
</dbReference>
<dbReference type="InterPro" id="IPR001709">
    <property type="entry name" value="Flavoprot_Pyr_Nucl_cyt_Rdtase"/>
</dbReference>
<dbReference type="Pfam" id="PF00175">
    <property type="entry name" value="NAD_binding_1"/>
    <property type="match status" value="1"/>
</dbReference>
<dbReference type="SUPFAM" id="SSF63380">
    <property type="entry name" value="Riboflavin synthase domain-like"/>
    <property type="match status" value="1"/>
</dbReference>
<dbReference type="InterPro" id="IPR001041">
    <property type="entry name" value="2Fe-2S_ferredoxin-type"/>
</dbReference>
<protein>
    <recommendedName>
        <fullName evidence="6 26">Na(+)-translocating NADH-quinone reductase subunit F</fullName>
        <shortName evidence="26">Na(+)-NQR subunit F</shortName>
        <shortName evidence="26">Na(+)-translocating NQR subunit F</shortName>
        <ecNumber evidence="5 26">7.2.1.1</ecNumber>
    </recommendedName>
    <alternativeName>
        <fullName evidence="24 26">NQR complex subunit F</fullName>
    </alternativeName>
    <alternativeName>
        <fullName evidence="23 26">NQR-1 subunit F</fullName>
    </alternativeName>
</protein>
<keyword evidence="10 26" id="KW-0285">Flavoprotein</keyword>
<comment type="catalytic activity">
    <reaction evidence="25 26">
        <text>a ubiquinone + n Na(+)(in) + NADH + H(+) = a ubiquinol + n Na(+)(out) + NAD(+)</text>
        <dbReference type="Rhea" id="RHEA:47748"/>
        <dbReference type="Rhea" id="RHEA-COMP:9565"/>
        <dbReference type="Rhea" id="RHEA-COMP:9566"/>
        <dbReference type="ChEBI" id="CHEBI:15378"/>
        <dbReference type="ChEBI" id="CHEBI:16389"/>
        <dbReference type="ChEBI" id="CHEBI:17976"/>
        <dbReference type="ChEBI" id="CHEBI:29101"/>
        <dbReference type="ChEBI" id="CHEBI:57540"/>
        <dbReference type="ChEBI" id="CHEBI:57945"/>
        <dbReference type="EC" id="7.2.1.1"/>
    </reaction>
</comment>
<evidence type="ECO:0000313" key="29">
    <source>
        <dbReference type="EMBL" id="ABW68345.1"/>
    </source>
</evidence>
<accession>A8ZWL4</accession>
<evidence type="ECO:0000256" key="15">
    <source>
        <dbReference type="ARBA" id="ARBA00023004"/>
    </source>
</evidence>
<dbReference type="GO" id="GO:0009055">
    <property type="term" value="F:electron transfer activity"/>
    <property type="evidence" value="ECO:0007669"/>
    <property type="project" value="UniProtKB-UniRule"/>
</dbReference>
<comment type="cofactor">
    <cofactor evidence="26">
        <name>[2Fe-2S] cluster</name>
        <dbReference type="ChEBI" id="CHEBI:190135"/>
    </cofactor>
    <text evidence="26">Binds 1 [2Fe-2S] cluster.</text>
</comment>
<keyword evidence="18 26" id="KW-0915">Sodium</keyword>
<dbReference type="GO" id="GO:0005886">
    <property type="term" value="C:plasma membrane"/>
    <property type="evidence" value="ECO:0007669"/>
    <property type="project" value="UniProtKB-SubCell"/>
</dbReference>